<evidence type="ECO:0000256" key="8">
    <source>
        <dbReference type="RuleBase" id="RU361136"/>
    </source>
</evidence>
<evidence type="ECO:0000256" key="7">
    <source>
        <dbReference type="ARBA" id="ARBA00023136"/>
    </source>
</evidence>
<comment type="function">
    <text evidence="8">Subunit of the oligosaccharyl transferase (OST) complex that catalyzes the initial transfer of a defined glycan (Glc(3)Man(9)GlcNAc(2) in eukaryotes) from the lipid carrier dolichol-pyrophosphate to an asparagine residue within an Asn-X-Ser/Thr consensus motif in nascent polypeptide chains, the first step in protein N-glycosylation. N-glycosylation occurs cotranslationally and the complex associates with the Sec61 complex at the channel-forming translocon complex that mediates protein translocation across the endoplasmic reticulum (ER). All subunits are required for a maximal enzyme activity.</text>
</comment>
<feature type="region of interest" description="Disordered" evidence="9">
    <location>
        <begin position="1"/>
        <end position="35"/>
    </location>
</feature>
<dbReference type="RefSeq" id="XP_031855766.1">
    <property type="nucleotide sequence ID" value="XM_031999875.1"/>
</dbReference>
<keyword evidence="4 8" id="KW-0812">Transmembrane</keyword>
<gene>
    <name evidence="10" type="ORF">SAPINGB_P005160</name>
</gene>
<accession>A0A5E8C446</accession>
<feature type="transmembrane region" description="Helical" evidence="8">
    <location>
        <begin position="97"/>
        <end position="115"/>
    </location>
</feature>
<keyword evidence="11" id="KW-1185">Reference proteome</keyword>
<sequence length="155" mass="16782">MAKKSASSAKHETSSSSVDTKSHPNTPTSPTHKIAIKSSTTNADLEASNALVKLINKYFETASTRLRLIDCFMAFLVLVGVLQFVIVLIIGTYPFNAFLGGFASTIGQFVLLAGLRIQTSKANASQFPSVTPERAIADFIVGSLLLHFMVYHFIN</sequence>
<dbReference type="GeneID" id="43583975"/>
<evidence type="ECO:0000256" key="9">
    <source>
        <dbReference type="SAM" id="MobiDB-lite"/>
    </source>
</evidence>
<proteinExistence type="inferred from homology"/>
<feature type="transmembrane region" description="Helical" evidence="8">
    <location>
        <begin position="135"/>
        <end position="154"/>
    </location>
</feature>
<comment type="subcellular location">
    <subcellularLocation>
        <location evidence="1 8">Endoplasmic reticulum membrane</location>
        <topology evidence="1 8">Multi-pass membrane protein</topology>
    </subcellularLocation>
</comment>
<protein>
    <recommendedName>
        <fullName evidence="8">Dolichyl-diphosphooligosaccharide--protein glycosyltransferase subunit OST2</fullName>
        <shortName evidence="8">Oligosaccharyl transferase subunit OST2</shortName>
    </recommendedName>
</protein>
<feature type="transmembrane region" description="Helical" evidence="8">
    <location>
        <begin position="71"/>
        <end position="91"/>
    </location>
</feature>
<dbReference type="PANTHER" id="PTHR10705">
    <property type="entry name" value="DOLICHYL-DIPHOSPHOOLIGOSACCHARIDE--PROTEIN GLYCOSYLTRANSFERASE SUBUNIT DAD1"/>
    <property type="match status" value="1"/>
</dbReference>
<organism evidence="10 11">
    <name type="scientific">Magnusiomyces paraingens</name>
    <dbReference type="NCBI Taxonomy" id="2606893"/>
    <lineage>
        <taxon>Eukaryota</taxon>
        <taxon>Fungi</taxon>
        <taxon>Dikarya</taxon>
        <taxon>Ascomycota</taxon>
        <taxon>Saccharomycotina</taxon>
        <taxon>Dipodascomycetes</taxon>
        <taxon>Dipodascales</taxon>
        <taxon>Dipodascaceae</taxon>
        <taxon>Magnusiomyces</taxon>
    </lineage>
</organism>
<dbReference type="GO" id="GO:0006487">
    <property type="term" value="P:protein N-linked glycosylation"/>
    <property type="evidence" value="ECO:0007669"/>
    <property type="project" value="TreeGrafter"/>
</dbReference>
<name>A0A5E8C446_9ASCO</name>
<evidence type="ECO:0000256" key="1">
    <source>
        <dbReference type="ARBA" id="ARBA00004477"/>
    </source>
</evidence>
<keyword evidence="5 8" id="KW-0256">Endoplasmic reticulum</keyword>
<keyword evidence="7 8" id="KW-0472">Membrane</keyword>
<dbReference type="OrthoDB" id="445566at2759"/>
<comment type="pathway">
    <text evidence="2 8">Protein modification; protein glycosylation.</text>
</comment>
<dbReference type="Proteomes" id="UP000398389">
    <property type="component" value="Unassembled WGS sequence"/>
</dbReference>
<evidence type="ECO:0000313" key="10">
    <source>
        <dbReference type="EMBL" id="VVT56578.1"/>
    </source>
</evidence>
<evidence type="ECO:0000256" key="3">
    <source>
        <dbReference type="ARBA" id="ARBA00009386"/>
    </source>
</evidence>
<dbReference type="AlphaFoldDB" id="A0A5E8C446"/>
<evidence type="ECO:0000256" key="2">
    <source>
        <dbReference type="ARBA" id="ARBA00004922"/>
    </source>
</evidence>
<dbReference type="GO" id="GO:0008250">
    <property type="term" value="C:oligosaccharyltransferase complex"/>
    <property type="evidence" value="ECO:0007669"/>
    <property type="project" value="InterPro"/>
</dbReference>
<dbReference type="UniPathway" id="UPA00378"/>
<evidence type="ECO:0000313" key="11">
    <source>
        <dbReference type="Proteomes" id="UP000398389"/>
    </source>
</evidence>
<dbReference type="PANTHER" id="PTHR10705:SF0">
    <property type="entry name" value="DOLICHYL-DIPHOSPHOOLIGOSACCHARIDE--PROTEIN GLYCOSYLTRANSFERASE SUBUNIT DAD1"/>
    <property type="match status" value="1"/>
</dbReference>
<evidence type="ECO:0000256" key="6">
    <source>
        <dbReference type="ARBA" id="ARBA00022989"/>
    </source>
</evidence>
<comment type="subunit">
    <text evidence="8">Component of the oligosaccharyltransferase (OST) complex.</text>
</comment>
<evidence type="ECO:0000256" key="4">
    <source>
        <dbReference type="ARBA" id="ARBA00022692"/>
    </source>
</evidence>
<dbReference type="PIRSF" id="PIRSF005588">
    <property type="entry name" value="DAD"/>
    <property type="match status" value="1"/>
</dbReference>
<dbReference type="Pfam" id="PF02109">
    <property type="entry name" value="DAD"/>
    <property type="match status" value="1"/>
</dbReference>
<comment type="similarity">
    <text evidence="3 8">Belongs to the DAD/OST2 family.</text>
</comment>
<feature type="compositionally biased region" description="Polar residues" evidence="9">
    <location>
        <begin position="23"/>
        <end position="35"/>
    </location>
</feature>
<keyword evidence="6 8" id="KW-1133">Transmembrane helix</keyword>
<dbReference type="EMBL" id="CABVLU010000004">
    <property type="protein sequence ID" value="VVT56578.1"/>
    <property type="molecule type" value="Genomic_DNA"/>
</dbReference>
<evidence type="ECO:0000256" key="5">
    <source>
        <dbReference type="ARBA" id="ARBA00022824"/>
    </source>
</evidence>
<reference evidence="10 11" key="1">
    <citation type="submission" date="2019-09" db="EMBL/GenBank/DDBJ databases">
        <authorList>
            <person name="Brejova B."/>
        </authorList>
    </citation>
    <scope>NUCLEOTIDE SEQUENCE [LARGE SCALE GENOMIC DNA]</scope>
</reference>
<dbReference type="InterPro" id="IPR003038">
    <property type="entry name" value="DAD/Ost2"/>
</dbReference>